<feature type="compositionally biased region" description="Basic residues" evidence="1">
    <location>
        <begin position="102"/>
        <end position="113"/>
    </location>
</feature>
<protein>
    <submittedName>
        <fullName evidence="2">Uncharacterized protein</fullName>
    </submittedName>
</protein>
<dbReference type="Proteomes" id="UP000546007">
    <property type="component" value="Unassembled WGS sequence"/>
</dbReference>
<name>A0A7W6HZ78_9BACT</name>
<dbReference type="GeneID" id="93099737"/>
<dbReference type="EMBL" id="JACIES010000012">
    <property type="protein sequence ID" value="MBB4027686.1"/>
    <property type="molecule type" value="Genomic_DNA"/>
</dbReference>
<reference evidence="2 3" key="1">
    <citation type="submission" date="2020-08" db="EMBL/GenBank/DDBJ databases">
        <title>Genomic Encyclopedia of Type Strains, Phase IV (KMG-IV): sequencing the most valuable type-strain genomes for metagenomic binning, comparative biology and taxonomic classification.</title>
        <authorList>
            <person name="Goeker M."/>
        </authorList>
    </citation>
    <scope>NUCLEOTIDE SEQUENCE [LARGE SCALE GENOMIC DNA]</scope>
    <source>
        <strain evidence="2 3">DSM 105721</strain>
    </source>
</reference>
<dbReference type="AlphaFoldDB" id="A0A7W6HZ78"/>
<accession>A0A7W6HZ78</accession>
<sequence length="113" mass="12345">MTIIHGILECPLLNLGSKSEGRRAILTDDEGKKYKLYRAGILPAGDPFFIPYDGMHIGVSGNAEEETGSFLVTSILLDDGTEVFPQPTEIPVGDPIELPLPHKSKKSLKKKNK</sequence>
<comment type="caution">
    <text evidence="2">The sequence shown here is derived from an EMBL/GenBank/DDBJ whole genome shotgun (WGS) entry which is preliminary data.</text>
</comment>
<feature type="region of interest" description="Disordered" evidence="1">
    <location>
        <begin position="88"/>
        <end position="113"/>
    </location>
</feature>
<evidence type="ECO:0000256" key="1">
    <source>
        <dbReference type="SAM" id="MobiDB-lite"/>
    </source>
</evidence>
<dbReference type="OrthoDB" id="1098763at2"/>
<gene>
    <name evidence="2" type="ORF">GGR14_003500</name>
</gene>
<dbReference type="RefSeq" id="WP_124318371.1">
    <property type="nucleotide sequence ID" value="NZ_AP028155.1"/>
</dbReference>
<evidence type="ECO:0000313" key="3">
    <source>
        <dbReference type="Proteomes" id="UP000546007"/>
    </source>
</evidence>
<proteinExistence type="predicted"/>
<keyword evidence="3" id="KW-1185">Reference proteome</keyword>
<evidence type="ECO:0000313" key="2">
    <source>
        <dbReference type="EMBL" id="MBB4027686.1"/>
    </source>
</evidence>
<organism evidence="2 3">
    <name type="scientific">Butyricimonas faecihominis</name>
    <dbReference type="NCBI Taxonomy" id="1472416"/>
    <lineage>
        <taxon>Bacteria</taxon>
        <taxon>Pseudomonadati</taxon>
        <taxon>Bacteroidota</taxon>
        <taxon>Bacteroidia</taxon>
        <taxon>Bacteroidales</taxon>
        <taxon>Odoribacteraceae</taxon>
        <taxon>Butyricimonas</taxon>
    </lineage>
</organism>